<dbReference type="InterPro" id="IPR051781">
    <property type="entry name" value="Metallo-dep_Hydrolase"/>
</dbReference>
<dbReference type="SUPFAM" id="SSF51556">
    <property type="entry name" value="Metallo-dependent hydrolases"/>
    <property type="match status" value="1"/>
</dbReference>
<dbReference type="eggNOG" id="COG1228">
    <property type="taxonomic scope" value="Bacteria"/>
</dbReference>
<dbReference type="RefSeq" id="WP_013781034.1">
    <property type="nucleotide sequence ID" value="NC_015520.1"/>
</dbReference>
<organism evidence="2 3">
    <name type="scientific">Mahella australiensis (strain DSM 15567 / CIP 107919 / 50-1 BON)</name>
    <dbReference type="NCBI Taxonomy" id="697281"/>
    <lineage>
        <taxon>Bacteria</taxon>
        <taxon>Bacillati</taxon>
        <taxon>Bacillota</taxon>
        <taxon>Clostridia</taxon>
        <taxon>Thermoanaerobacterales</taxon>
        <taxon>Thermoanaerobacterales Family IV. Incertae Sedis</taxon>
        <taxon>Mahella</taxon>
    </lineage>
</organism>
<dbReference type="InterPro" id="IPR006680">
    <property type="entry name" value="Amidohydro-rel"/>
</dbReference>
<evidence type="ECO:0000313" key="2">
    <source>
        <dbReference type="EMBL" id="AEE96605.1"/>
    </source>
</evidence>
<feature type="domain" description="Amidohydrolase-related" evidence="1">
    <location>
        <begin position="54"/>
        <end position="385"/>
    </location>
</feature>
<dbReference type="InterPro" id="IPR032466">
    <property type="entry name" value="Metal_Hydrolase"/>
</dbReference>
<dbReference type="Gene3D" id="2.30.40.10">
    <property type="entry name" value="Urease, subunit C, domain 1"/>
    <property type="match status" value="1"/>
</dbReference>
<dbReference type="AlphaFoldDB" id="F3ZXT5"/>
<dbReference type="CDD" id="cd01309">
    <property type="entry name" value="Met_dep_hydrolase_C"/>
    <property type="match status" value="1"/>
</dbReference>
<reference evidence="2 3" key="2">
    <citation type="journal article" date="2011" name="Stand. Genomic Sci.">
        <title>Complete genome sequence of Mahella australiensis type strain (50-1 BON).</title>
        <authorList>
            <person name="Sikorski J."/>
            <person name="Teshima H."/>
            <person name="Nolan M."/>
            <person name="Lucas S."/>
            <person name="Hammon N."/>
            <person name="Deshpande S."/>
            <person name="Cheng J.F."/>
            <person name="Pitluck S."/>
            <person name="Liolios K."/>
            <person name="Pagani I."/>
            <person name="Ivanova N."/>
            <person name="Huntemann M."/>
            <person name="Mavromatis K."/>
            <person name="Ovchinikova G."/>
            <person name="Pati A."/>
            <person name="Tapia R."/>
            <person name="Han C."/>
            <person name="Goodwin L."/>
            <person name="Chen A."/>
            <person name="Palaniappan K."/>
            <person name="Land M."/>
            <person name="Hauser L."/>
            <person name="Ngatchou-Djao O.D."/>
            <person name="Rohde M."/>
            <person name="Pukall R."/>
            <person name="Spring S."/>
            <person name="Abt B."/>
            <person name="Goker M."/>
            <person name="Detter J.C."/>
            <person name="Woyke T."/>
            <person name="Bristow J."/>
            <person name="Markowitz V."/>
            <person name="Hugenholtz P."/>
            <person name="Eisen J.A."/>
            <person name="Kyrpides N.C."/>
            <person name="Klenk H.P."/>
            <person name="Lapidus A."/>
        </authorList>
    </citation>
    <scope>NUCLEOTIDE SEQUENCE [LARGE SCALE GENOMIC DNA]</scope>
    <source>
        <strain evidence="3">DSM 15567 / CIP 107919 / 50-1 BON</strain>
    </source>
</reference>
<dbReference type="Gene3D" id="3.20.20.140">
    <property type="entry name" value="Metal-dependent hydrolases"/>
    <property type="match status" value="1"/>
</dbReference>
<gene>
    <name evidence="2" type="ordered locus">Mahau_1412</name>
</gene>
<dbReference type="STRING" id="697281.Mahau_1412"/>
<dbReference type="HOGENOM" id="CLU_046987_0_0_9"/>
<dbReference type="PANTHER" id="PTHR43135">
    <property type="entry name" value="ALPHA-D-RIBOSE 1-METHYLPHOSPHONATE 5-TRIPHOSPHATE DIPHOSPHATASE"/>
    <property type="match status" value="1"/>
</dbReference>
<reference evidence="3" key="1">
    <citation type="submission" date="2010-11" db="EMBL/GenBank/DDBJ databases">
        <title>The complete genome of Mahella australiensis DSM 15567.</title>
        <authorList>
            <consortium name="US DOE Joint Genome Institute (JGI-PGF)"/>
            <person name="Lucas S."/>
            <person name="Copeland A."/>
            <person name="Lapidus A."/>
            <person name="Bruce D."/>
            <person name="Goodwin L."/>
            <person name="Pitluck S."/>
            <person name="Kyrpides N."/>
            <person name="Mavromatis K."/>
            <person name="Pagani I."/>
            <person name="Ivanova N."/>
            <person name="Teshima H."/>
            <person name="Brettin T."/>
            <person name="Detter J.C."/>
            <person name="Han C."/>
            <person name="Tapia R."/>
            <person name="Land M."/>
            <person name="Hauser L."/>
            <person name="Markowitz V."/>
            <person name="Cheng J.-F."/>
            <person name="Hugenholtz P."/>
            <person name="Woyke T."/>
            <person name="Wu D."/>
            <person name="Spring S."/>
            <person name="Pukall R."/>
            <person name="Steenblock K."/>
            <person name="Schneider S."/>
            <person name="Klenk H.-P."/>
            <person name="Eisen J.A."/>
        </authorList>
    </citation>
    <scope>NUCLEOTIDE SEQUENCE [LARGE SCALE GENOMIC DNA]</scope>
    <source>
        <strain evidence="3">DSM 15567 / CIP 107919 / 50-1 BON</strain>
    </source>
</reference>
<proteinExistence type="predicted"/>
<name>F3ZXT5_MAHA5</name>
<dbReference type="Pfam" id="PF01979">
    <property type="entry name" value="Amidohydro_1"/>
    <property type="match status" value="1"/>
</dbReference>
<keyword evidence="3" id="KW-1185">Reference proteome</keyword>
<evidence type="ECO:0000259" key="1">
    <source>
        <dbReference type="Pfam" id="PF01979"/>
    </source>
</evidence>
<protein>
    <submittedName>
        <fullName evidence="2">Amidohydrolase</fullName>
    </submittedName>
</protein>
<dbReference type="PANTHER" id="PTHR43135:SF3">
    <property type="entry name" value="ALPHA-D-RIBOSE 1-METHYLPHOSPHONATE 5-TRIPHOSPHATE DIPHOSPHATASE"/>
    <property type="match status" value="1"/>
</dbReference>
<dbReference type="GO" id="GO:0016810">
    <property type="term" value="F:hydrolase activity, acting on carbon-nitrogen (but not peptide) bonds"/>
    <property type="evidence" value="ECO:0007669"/>
    <property type="project" value="InterPro"/>
</dbReference>
<dbReference type="KEGG" id="mas:Mahau_1412"/>
<dbReference type="OrthoDB" id="9802793at2"/>
<dbReference type="EMBL" id="CP002360">
    <property type="protein sequence ID" value="AEE96605.1"/>
    <property type="molecule type" value="Genomic_DNA"/>
</dbReference>
<dbReference type="InterPro" id="IPR011059">
    <property type="entry name" value="Metal-dep_hydrolase_composite"/>
</dbReference>
<sequence>MKHSILIKNGKILTMAGQDYDGGDLLVEDDKIRAIGYNIDAAENVDIIDASGMYILPGLIDAHCHVGMWNDGMGFEGADGNEDTDPSTPHLRAIDGVNPFDRCFREAMEAGITTVVTGPGSANVIGGQFVALKTYGRRIEDMIIKEPLAVKAALGENPKRTYHDQEKSPYTRMAIAGILRQNLVKAQEYKYKLAESAQDPEKRPERDLEMEALLKVLNKEIPLKVHAHRADDILTAIRIAKEFDINITLDHCTEGYMIVDILAEEGYPVILGPLISERSKIELRNQNVAAPGILSKVGLEVAIMTDHPVIPVQYLSLSAAIAVREGMDEAEAMKAITINAAHITGIADRVGSLEVGKDADIAIFDGNPLEFRTKSQMVFINGRLVFQRQ</sequence>
<evidence type="ECO:0000313" key="3">
    <source>
        <dbReference type="Proteomes" id="UP000008457"/>
    </source>
</evidence>
<dbReference type="Proteomes" id="UP000008457">
    <property type="component" value="Chromosome"/>
</dbReference>
<accession>F3ZXT5</accession>
<dbReference type="SUPFAM" id="SSF51338">
    <property type="entry name" value="Composite domain of metallo-dependent hydrolases"/>
    <property type="match status" value="1"/>
</dbReference>